<sequence precursor="true">MKKLAILTLFLLPLLTACNNTPIPAFVGYSDDWQPLSNQSGPGLVADPTSPIPDVMVPIGFKPIPARCTATSDGLYRTVSHTYQGKANVAELIQYFQTHLTDANWEMVNRMDDLATRSLILNWTKGPEDLRITLSKRVGIATITIYIQPRSAGSMMSQSPTQYLPQPVQITQ</sequence>
<proteinExistence type="predicted"/>
<keyword evidence="1" id="KW-0732">Signal</keyword>
<dbReference type="KEGG" id="pcor:KS4_15910"/>
<feature type="chain" id="PRO_5022208611" description="Lipoprotein" evidence="1">
    <location>
        <begin position="20"/>
        <end position="172"/>
    </location>
</feature>
<dbReference type="AlphaFoldDB" id="A0A517YTI9"/>
<evidence type="ECO:0008006" key="4">
    <source>
        <dbReference type="Google" id="ProtNLM"/>
    </source>
</evidence>
<evidence type="ECO:0000313" key="2">
    <source>
        <dbReference type="EMBL" id="QDU33541.1"/>
    </source>
</evidence>
<dbReference type="EMBL" id="CP036425">
    <property type="protein sequence ID" value="QDU33541.1"/>
    <property type="molecule type" value="Genomic_DNA"/>
</dbReference>
<protein>
    <recommendedName>
        <fullName evidence="4">Lipoprotein</fullName>
    </recommendedName>
</protein>
<dbReference type="OrthoDB" id="9909729at2"/>
<reference evidence="2 3" key="1">
    <citation type="submission" date="2019-02" db="EMBL/GenBank/DDBJ databases">
        <title>Deep-cultivation of Planctomycetes and their phenomic and genomic characterization uncovers novel biology.</title>
        <authorList>
            <person name="Wiegand S."/>
            <person name="Jogler M."/>
            <person name="Boedeker C."/>
            <person name="Pinto D."/>
            <person name="Vollmers J."/>
            <person name="Rivas-Marin E."/>
            <person name="Kohn T."/>
            <person name="Peeters S.H."/>
            <person name="Heuer A."/>
            <person name="Rast P."/>
            <person name="Oberbeckmann S."/>
            <person name="Bunk B."/>
            <person name="Jeske O."/>
            <person name="Meyerdierks A."/>
            <person name="Storesund J.E."/>
            <person name="Kallscheuer N."/>
            <person name="Luecker S."/>
            <person name="Lage O.M."/>
            <person name="Pohl T."/>
            <person name="Merkel B.J."/>
            <person name="Hornburger P."/>
            <person name="Mueller R.-W."/>
            <person name="Bruemmer F."/>
            <person name="Labrenz M."/>
            <person name="Spormann A.M."/>
            <person name="Op den Camp H."/>
            <person name="Overmann J."/>
            <person name="Amann R."/>
            <person name="Jetten M.S.M."/>
            <person name="Mascher T."/>
            <person name="Medema M.H."/>
            <person name="Devos D.P."/>
            <person name="Kaster A.-K."/>
            <person name="Ovreas L."/>
            <person name="Rohde M."/>
            <person name="Galperin M.Y."/>
            <person name="Jogler C."/>
        </authorList>
    </citation>
    <scope>NUCLEOTIDE SEQUENCE [LARGE SCALE GENOMIC DNA]</scope>
    <source>
        <strain evidence="2 3">KS4</strain>
    </source>
</reference>
<dbReference type="RefSeq" id="WP_145076661.1">
    <property type="nucleotide sequence ID" value="NZ_CP036425.1"/>
</dbReference>
<dbReference type="Proteomes" id="UP000317369">
    <property type="component" value="Chromosome"/>
</dbReference>
<dbReference type="PROSITE" id="PS51257">
    <property type="entry name" value="PROKAR_LIPOPROTEIN"/>
    <property type="match status" value="1"/>
</dbReference>
<keyword evidence="3" id="KW-1185">Reference proteome</keyword>
<evidence type="ECO:0000256" key="1">
    <source>
        <dbReference type="SAM" id="SignalP"/>
    </source>
</evidence>
<feature type="signal peptide" evidence="1">
    <location>
        <begin position="1"/>
        <end position="19"/>
    </location>
</feature>
<accession>A0A517YTI9</accession>
<gene>
    <name evidence="2" type="ORF">KS4_15910</name>
</gene>
<evidence type="ECO:0000313" key="3">
    <source>
        <dbReference type="Proteomes" id="UP000317369"/>
    </source>
</evidence>
<name>A0A517YTI9_9BACT</name>
<organism evidence="2 3">
    <name type="scientific">Poriferisphaera corsica</name>
    <dbReference type="NCBI Taxonomy" id="2528020"/>
    <lineage>
        <taxon>Bacteria</taxon>
        <taxon>Pseudomonadati</taxon>
        <taxon>Planctomycetota</taxon>
        <taxon>Phycisphaerae</taxon>
        <taxon>Phycisphaerales</taxon>
        <taxon>Phycisphaeraceae</taxon>
        <taxon>Poriferisphaera</taxon>
    </lineage>
</organism>